<keyword evidence="4 11" id="KW-0548">Nucleotidyltransferase</keyword>
<evidence type="ECO:0000256" key="3">
    <source>
        <dbReference type="ARBA" id="ARBA00022679"/>
    </source>
</evidence>
<dbReference type="PANTHER" id="PTHR34388:SF1">
    <property type="entry name" value="DNA POLYMERASE III SUBUNIT DELTA"/>
    <property type="match status" value="1"/>
</dbReference>
<dbReference type="InterPro" id="IPR008921">
    <property type="entry name" value="DNA_pol3_clamp-load_cplx_C"/>
</dbReference>
<evidence type="ECO:0000256" key="4">
    <source>
        <dbReference type="ARBA" id="ARBA00022695"/>
    </source>
</evidence>
<evidence type="ECO:0000259" key="10">
    <source>
        <dbReference type="Pfam" id="PF21694"/>
    </source>
</evidence>
<evidence type="ECO:0000256" key="6">
    <source>
        <dbReference type="ARBA" id="ARBA00022932"/>
    </source>
</evidence>
<dbReference type="Gene3D" id="3.40.50.300">
    <property type="entry name" value="P-loop containing nucleotide triphosphate hydrolases"/>
    <property type="match status" value="1"/>
</dbReference>
<keyword evidence="6" id="KW-0239">DNA-directed DNA polymerase</keyword>
<keyword evidence="12" id="KW-1185">Reference proteome</keyword>
<dbReference type="SUPFAM" id="SSF48019">
    <property type="entry name" value="post-AAA+ oligomerization domain-like"/>
    <property type="match status" value="1"/>
</dbReference>
<comment type="similarity">
    <text evidence="7">Belongs to the DNA polymerase HolA subunit family.</text>
</comment>
<dbReference type="Proteomes" id="UP000638836">
    <property type="component" value="Unassembled WGS sequence"/>
</dbReference>
<organism evidence="11 12">
    <name type="scientific">Carnobacterium inhibens</name>
    <dbReference type="NCBI Taxonomy" id="147709"/>
    <lineage>
        <taxon>Bacteria</taxon>
        <taxon>Bacillati</taxon>
        <taxon>Bacillota</taxon>
        <taxon>Bacilli</taxon>
        <taxon>Lactobacillales</taxon>
        <taxon>Carnobacteriaceae</taxon>
        <taxon>Carnobacterium</taxon>
    </lineage>
</organism>
<proteinExistence type="inferred from homology"/>
<dbReference type="SUPFAM" id="SSF52540">
    <property type="entry name" value="P-loop containing nucleoside triphosphate hydrolases"/>
    <property type="match status" value="1"/>
</dbReference>
<evidence type="ECO:0000256" key="2">
    <source>
        <dbReference type="ARBA" id="ARBA00017703"/>
    </source>
</evidence>
<dbReference type="Gene3D" id="1.10.8.60">
    <property type="match status" value="1"/>
</dbReference>
<sequence length="350" mass="40196">MNFVSEITKIKNGPIAQVYVVLGTESYLASVARKTLTDSLLTAEELELNFGAYDMEEVTIGTALEDAESIPFFGDRRVVFVDRPIFLTGEKIKSKLEHDLKWLESYLSHPSESTTLVFFAPYEKLDERKKITKLLKKTATVIEVNALVEKDMRKYVKDTIENEGYRYSPEAFELFIQLTDARLSVAMGELPKLFLYAQDTKYITKEAVQELVAKSLEQNIFALNEYVLKKDVGQALNLYQDLLLQKEDPIKINAIMTSQFRLLIQVKILEKKGYQQGDIAKQIKTHPYRVKLAIQQMRKIKEASLIEAYNGLIDAEYRLKTGQGDKEMQFELFVLQYAQKNSLKKTGTRI</sequence>
<evidence type="ECO:0000313" key="11">
    <source>
        <dbReference type="EMBL" id="MBC9824990.1"/>
    </source>
</evidence>
<reference evidence="11 12" key="1">
    <citation type="journal article" date="2020" name="Microorganisms">
        <title>New Insight into Antimicrobial Compounds from Food and Marine-Sourced Carnobacterium Species through Phenotype and Genome Analyses.</title>
        <authorList>
            <person name="Begrem S."/>
            <person name="Ivaniuk F."/>
            <person name="Gigout-Chevalier F."/>
            <person name="Kolypczuk L."/>
            <person name="Bonnetot S."/>
            <person name="Leroi F."/>
            <person name="Grovel O."/>
            <person name="Delbarre-Ladrat C."/>
            <person name="Passerini D."/>
        </authorList>
    </citation>
    <scope>NUCLEOTIDE SEQUENCE [LARGE SCALE GENOMIC DNA]</scope>
    <source>
        <strain evidence="11 12">MIP2551</strain>
    </source>
</reference>
<evidence type="ECO:0000256" key="5">
    <source>
        <dbReference type="ARBA" id="ARBA00022705"/>
    </source>
</evidence>
<dbReference type="RefSeq" id="WP_023177568.1">
    <property type="nucleotide sequence ID" value="NZ_JAMAYM010000002.1"/>
</dbReference>
<dbReference type="PANTHER" id="PTHR34388">
    <property type="entry name" value="DNA POLYMERASE III SUBUNIT DELTA"/>
    <property type="match status" value="1"/>
</dbReference>
<dbReference type="Pfam" id="PF06144">
    <property type="entry name" value="DNA_pol3_delta"/>
    <property type="match status" value="1"/>
</dbReference>
<comment type="caution">
    <text evidence="11">The sequence shown here is derived from an EMBL/GenBank/DDBJ whole genome shotgun (WGS) entry which is preliminary data.</text>
</comment>
<keyword evidence="3 11" id="KW-0808">Transferase</keyword>
<gene>
    <name evidence="11" type="primary">holA</name>
    <name evidence="11" type="ORF">GLO26_03985</name>
</gene>
<dbReference type="NCBIfam" id="TIGR01128">
    <property type="entry name" value="holA"/>
    <property type="match status" value="1"/>
</dbReference>
<evidence type="ECO:0000313" key="12">
    <source>
        <dbReference type="Proteomes" id="UP000638836"/>
    </source>
</evidence>
<evidence type="ECO:0000256" key="8">
    <source>
        <dbReference type="ARBA" id="ARBA00049244"/>
    </source>
</evidence>
<dbReference type="Gene3D" id="1.20.272.10">
    <property type="match status" value="1"/>
</dbReference>
<feature type="domain" description="DNA polymerase III delta subunit-like C-terminal" evidence="10">
    <location>
        <begin position="217"/>
        <end position="337"/>
    </location>
</feature>
<dbReference type="Pfam" id="PF21694">
    <property type="entry name" value="DNA_pol3_delta_C"/>
    <property type="match status" value="1"/>
</dbReference>
<feature type="domain" description="DNA polymerase III delta N-terminal" evidence="9">
    <location>
        <begin position="19"/>
        <end position="144"/>
    </location>
</feature>
<evidence type="ECO:0000256" key="7">
    <source>
        <dbReference type="ARBA" id="ARBA00034754"/>
    </source>
</evidence>
<evidence type="ECO:0000256" key="1">
    <source>
        <dbReference type="ARBA" id="ARBA00012417"/>
    </source>
</evidence>
<name>A0ABR7TAK5_9LACT</name>
<accession>A0ABR7TAK5</accession>
<comment type="catalytic activity">
    <reaction evidence="8">
        <text>DNA(n) + a 2'-deoxyribonucleoside 5'-triphosphate = DNA(n+1) + diphosphate</text>
        <dbReference type="Rhea" id="RHEA:22508"/>
        <dbReference type="Rhea" id="RHEA-COMP:17339"/>
        <dbReference type="Rhea" id="RHEA-COMP:17340"/>
        <dbReference type="ChEBI" id="CHEBI:33019"/>
        <dbReference type="ChEBI" id="CHEBI:61560"/>
        <dbReference type="ChEBI" id="CHEBI:173112"/>
        <dbReference type="EC" id="2.7.7.7"/>
    </reaction>
</comment>
<dbReference type="InterPro" id="IPR027417">
    <property type="entry name" value="P-loop_NTPase"/>
</dbReference>
<dbReference type="InterPro" id="IPR005790">
    <property type="entry name" value="DNA_polIII_delta"/>
</dbReference>
<dbReference type="EMBL" id="WNJQ01000003">
    <property type="protein sequence ID" value="MBC9824990.1"/>
    <property type="molecule type" value="Genomic_DNA"/>
</dbReference>
<protein>
    <recommendedName>
        <fullName evidence="2">DNA polymerase III subunit delta</fullName>
        <ecNumber evidence="1">2.7.7.7</ecNumber>
    </recommendedName>
</protein>
<dbReference type="GO" id="GO:0003887">
    <property type="term" value="F:DNA-directed DNA polymerase activity"/>
    <property type="evidence" value="ECO:0007669"/>
    <property type="project" value="UniProtKB-EC"/>
</dbReference>
<dbReference type="EC" id="2.7.7.7" evidence="1"/>
<evidence type="ECO:0000259" key="9">
    <source>
        <dbReference type="Pfam" id="PF06144"/>
    </source>
</evidence>
<dbReference type="InterPro" id="IPR048466">
    <property type="entry name" value="DNA_pol3_delta-like_C"/>
</dbReference>
<dbReference type="InterPro" id="IPR010372">
    <property type="entry name" value="DNA_pol3_delta_N"/>
</dbReference>
<keyword evidence="5" id="KW-0235">DNA replication</keyword>